<keyword evidence="2" id="KW-1185">Reference proteome</keyword>
<dbReference type="EMBL" id="CM001887">
    <property type="protein sequence ID" value="EOY30467.1"/>
    <property type="molecule type" value="Genomic_DNA"/>
</dbReference>
<evidence type="ECO:0000313" key="1">
    <source>
        <dbReference type="EMBL" id="EOY30467.1"/>
    </source>
</evidence>
<dbReference type="Proteomes" id="UP000026915">
    <property type="component" value="Chromosome 9"/>
</dbReference>
<protein>
    <submittedName>
        <fullName evidence="1">Uncharacterized protein</fullName>
    </submittedName>
</protein>
<dbReference type="InParanoid" id="A0A061GMS6"/>
<organism evidence="1 2">
    <name type="scientific">Theobroma cacao</name>
    <name type="common">Cacao</name>
    <name type="synonym">Cocoa</name>
    <dbReference type="NCBI Taxonomy" id="3641"/>
    <lineage>
        <taxon>Eukaryota</taxon>
        <taxon>Viridiplantae</taxon>
        <taxon>Streptophyta</taxon>
        <taxon>Embryophyta</taxon>
        <taxon>Tracheophyta</taxon>
        <taxon>Spermatophyta</taxon>
        <taxon>Magnoliopsida</taxon>
        <taxon>eudicotyledons</taxon>
        <taxon>Gunneridae</taxon>
        <taxon>Pentapetalae</taxon>
        <taxon>rosids</taxon>
        <taxon>malvids</taxon>
        <taxon>Malvales</taxon>
        <taxon>Malvaceae</taxon>
        <taxon>Byttnerioideae</taxon>
        <taxon>Theobroma</taxon>
    </lineage>
</organism>
<dbReference type="Gramene" id="EOY30467">
    <property type="protein sequence ID" value="EOY30467"/>
    <property type="gene ID" value="TCM_037669"/>
</dbReference>
<accession>A0A061GMS6</accession>
<dbReference type="HOGENOM" id="CLU_2965592_0_0_1"/>
<sequence length="59" mass="6826">MKGYITDPTTSKPEGWEAKLLSFVSLRASRRSCLQALYPEVGILLRQLRRRRISNYLSV</sequence>
<reference evidence="1 2" key="1">
    <citation type="journal article" date="2013" name="Genome Biol.">
        <title>The genome sequence of the most widely cultivated cacao type and its use to identify candidate genes regulating pod color.</title>
        <authorList>
            <person name="Motamayor J.C."/>
            <person name="Mockaitis K."/>
            <person name="Schmutz J."/>
            <person name="Haiminen N."/>
            <person name="Iii D.L."/>
            <person name="Cornejo O."/>
            <person name="Findley S.D."/>
            <person name="Zheng P."/>
            <person name="Utro F."/>
            <person name="Royaert S."/>
            <person name="Saski C."/>
            <person name="Jenkins J."/>
            <person name="Podicheti R."/>
            <person name="Zhao M."/>
            <person name="Scheffler B.E."/>
            <person name="Stack J.C."/>
            <person name="Feltus F.A."/>
            <person name="Mustiga G.M."/>
            <person name="Amores F."/>
            <person name="Phillips W."/>
            <person name="Marelli J.P."/>
            <person name="May G.D."/>
            <person name="Shapiro H."/>
            <person name="Ma J."/>
            <person name="Bustamante C.D."/>
            <person name="Schnell R.J."/>
            <person name="Main D."/>
            <person name="Gilbert D."/>
            <person name="Parida L."/>
            <person name="Kuhn D.N."/>
        </authorList>
    </citation>
    <scope>NUCLEOTIDE SEQUENCE [LARGE SCALE GENOMIC DNA]</scope>
    <source>
        <strain evidence="2">cv. Matina 1-6</strain>
    </source>
</reference>
<dbReference type="AlphaFoldDB" id="A0A061GMS6"/>
<name>A0A061GMS6_THECC</name>
<evidence type="ECO:0000313" key="2">
    <source>
        <dbReference type="Proteomes" id="UP000026915"/>
    </source>
</evidence>
<proteinExistence type="predicted"/>
<gene>
    <name evidence="1" type="ORF">TCM_037669</name>
</gene>